<protein>
    <submittedName>
        <fullName evidence="5">Uncharacterized protein</fullName>
    </submittedName>
</protein>
<keyword evidence="2" id="KW-0689">Ribosomal protein</keyword>
<reference evidence="5" key="1">
    <citation type="submission" date="2022-11" db="UniProtKB">
        <authorList>
            <consortium name="WormBaseParasite"/>
        </authorList>
    </citation>
    <scope>IDENTIFICATION</scope>
</reference>
<keyword evidence="3" id="KW-0687">Ribonucleoprotein</keyword>
<evidence type="ECO:0000313" key="4">
    <source>
        <dbReference type="Proteomes" id="UP000887574"/>
    </source>
</evidence>
<keyword evidence="4" id="KW-1185">Reference proteome</keyword>
<dbReference type="WBParaSite" id="jg2591">
    <property type="protein sequence ID" value="jg2591"/>
    <property type="gene ID" value="jg2591"/>
</dbReference>
<evidence type="ECO:0000256" key="3">
    <source>
        <dbReference type="ARBA" id="ARBA00023274"/>
    </source>
</evidence>
<evidence type="ECO:0000256" key="1">
    <source>
        <dbReference type="ARBA" id="ARBA00007596"/>
    </source>
</evidence>
<dbReference type="GO" id="GO:1990904">
    <property type="term" value="C:ribonucleoprotein complex"/>
    <property type="evidence" value="ECO:0007669"/>
    <property type="project" value="UniProtKB-KW"/>
</dbReference>
<sequence>MGAKSKYVVVQLASIISGTTRVWVRERAAEKSAGVFFDPAVGREVLFREVDSIKGKAALNWYLKKKFDISS</sequence>
<proteinExistence type="inferred from homology"/>
<organism evidence="4 5">
    <name type="scientific">Ditylenchus dipsaci</name>
    <dbReference type="NCBI Taxonomy" id="166011"/>
    <lineage>
        <taxon>Eukaryota</taxon>
        <taxon>Metazoa</taxon>
        <taxon>Ecdysozoa</taxon>
        <taxon>Nematoda</taxon>
        <taxon>Chromadorea</taxon>
        <taxon>Rhabditida</taxon>
        <taxon>Tylenchina</taxon>
        <taxon>Tylenchomorpha</taxon>
        <taxon>Sphaerularioidea</taxon>
        <taxon>Anguinidae</taxon>
        <taxon>Anguininae</taxon>
        <taxon>Ditylenchus</taxon>
    </lineage>
</organism>
<name>A0A915E568_9BILA</name>
<dbReference type="InterPro" id="IPR038584">
    <property type="entry name" value="Ribosomal_bL33_sf"/>
</dbReference>
<dbReference type="GO" id="GO:0005840">
    <property type="term" value="C:ribosome"/>
    <property type="evidence" value="ECO:0007669"/>
    <property type="project" value="UniProtKB-KW"/>
</dbReference>
<dbReference type="Proteomes" id="UP000887574">
    <property type="component" value="Unplaced"/>
</dbReference>
<comment type="similarity">
    <text evidence="1">Belongs to the bacterial ribosomal protein bL33 family.</text>
</comment>
<evidence type="ECO:0000313" key="5">
    <source>
        <dbReference type="WBParaSite" id="jg2591"/>
    </source>
</evidence>
<dbReference type="Gene3D" id="2.20.28.120">
    <property type="entry name" value="Ribosomal protein L33"/>
    <property type="match status" value="1"/>
</dbReference>
<accession>A0A915E568</accession>
<evidence type="ECO:0000256" key="2">
    <source>
        <dbReference type="ARBA" id="ARBA00022980"/>
    </source>
</evidence>
<dbReference type="AlphaFoldDB" id="A0A915E568"/>